<comment type="caution">
    <text evidence="12">The sequence shown here is derived from an EMBL/GenBank/DDBJ whole genome shotgun (WGS) entry which is preliminary data.</text>
</comment>
<keyword evidence="7 11" id="KW-0472">Membrane</keyword>
<feature type="transmembrane region" description="Helical" evidence="11">
    <location>
        <begin position="143"/>
        <end position="167"/>
    </location>
</feature>
<evidence type="ECO:0000256" key="6">
    <source>
        <dbReference type="ARBA" id="ARBA00022989"/>
    </source>
</evidence>
<accession>A0ABD5UFS5</accession>
<feature type="transmembrane region" description="Helical" evidence="11">
    <location>
        <begin position="302"/>
        <end position="330"/>
    </location>
</feature>
<evidence type="ECO:0000256" key="7">
    <source>
        <dbReference type="ARBA" id="ARBA00023136"/>
    </source>
</evidence>
<keyword evidence="13" id="KW-1185">Reference proteome</keyword>
<evidence type="ECO:0000313" key="13">
    <source>
        <dbReference type="Proteomes" id="UP001596333"/>
    </source>
</evidence>
<evidence type="ECO:0000256" key="9">
    <source>
        <dbReference type="ARBA" id="ARBA00064420"/>
    </source>
</evidence>
<comment type="subunit">
    <text evidence="9">The complex is composed of two ATP-binding proteins (BtuD), two transmembrane proteins (BtuC) and a solute-binding protein (BtuF).</text>
</comment>
<dbReference type="InterPro" id="IPR037294">
    <property type="entry name" value="ABC_BtuC-like"/>
</dbReference>
<keyword evidence="5 11" id="KW-0812">Transmembrane</keyword>
<feature type="transmembrane region" description="Helical" evidence="11">
    <location>
        <begin position="253"/>
        <end position="275"/>
    </location>
</feature>
<dbReference type="PANTHER" id="PTHR30472">
    <property type="entry name" value="FERRIC ENTEROBACTIN TRANSPORT SYSTEM PERMEASE PROTEIN"/>
    <property type="match status" value="1"/>
</dbReference>
<evidence type="ECO:0000256" key="3">
    <source>
        <dbReference type="ARBA" id="ARBA00022448"/>
    </source>
</evidence>
<dbReference type="EMBL" id="JBHSXI010000001">
    <property type="protein sequence ID" value="MFC6887993.1"/>
    <property type="molecule type" value="Genomic_DNA"/>
</dbReference>
<comment type="similarity">
    <text evidence="2">Belongs to the binding-protein-dependent transport system permease family. FecCD subfamily.</text>
</comment>
<evidence type="ECO:0000256" key="11">
    <source>
        <dbReference type="SAM" id="Phobius"/>
    </source>
</evidence>
<feature type="transmembrane region" description="Helical" evidence="11">
    <location>
        <begin position="179"/>
        <end position="201"/>
    </location>
</feature>
<comment type="subcellular location">
    <subcellularLocation>
        <location evidence="1">Cell membrane</location>
        <topology evidence="1">Multi-pass membrane protein</topology>
    </subcellularLocation>
</comment>
<feature type="transmembrane region" description="Helical" evidence="11">
    <location>
        <begin position="369"/>
        <end position="388"/>
    </location>
</feature>
<feature type="transmembrane region" description="Helical" evidence="11">
    <location>
        <begin position="342"/>
        <end position="362"/>
    </location>
</feature>
<dbReference type="AlphaFoldDB" id="A0ABD5UFS5"/>
<evidence type="ECO:0000256" key="8">
    <source>
        <dbReference type="ARBA" id="ARBA00053891"/>
    </source>
</evidence>
<dbReference type="GO" id="GO:0005886">
    <property type="term" value="C:plasma membrane"/>
    <property type="evidence" value="ECO:0007669"/>
    <property type="project" value="UniProtKB-SubCell"/>
</dbReference>
<proteinExistence type="inferred from homology"/>
<evidence type="ECO:0000256" key="2">
    <source>
        <dbReference type="ARBA" id="ARBA00007935"/>
    </source>
</evidence>
<name>A0ABD5UFS5_9EURY</name>
<dbReference type="FunFam" id="1.10.3470.10:FF:000001">
    <property type="entry name" value="Vitamin B12 ABC transporter permease BtuC"/>
    <property type="match status" value="1"/>
</dbReference>
<feature type="transmembrane region" description="Helical" evidence="11">
    <location>
        <begin position="213"/>
        <end position="233"/>
    </location>
</feature>
<protein>
    <recommendedName>
        <fullName evidence="10">Cobalamin import system permease protein BtuC</fullName>
    </recommendedName>
</protein>
<evidence type="ECO:0000256" key="1">
    <source>
        <dbReference type="ARBA" id="ARBA00004651"/>
    </source>
</evidence>
<sequence length="395" mass="40141">MSAWVRSAVWSAALAVALAAVVVVSAAIGPVRIPPAEVVKAVLNALVVPAGVETTPSGAGPLLSGIGPLTLPGVGPLTLPGVELAYRSPFAFPVEDVHQRIVVGVRLPRILMGALVGFALAAAGTVMQGFFRNPMADPSIIGVSSGAAVGAVAFIVFPVALSTTLALPFVGAVDVGLSYGAGVSLFAFVGALTAAFGVYAIATRHGRTPVATLLLAGVAVQTFLGAVISYLQLQAGESLRRIVAWLMGHLSGAAWGDVAVTALVVPPLFVLLLAYARDLNVLLLGEEEARGLGIEVERTKRILLGASALITAAGVSFAGVIGFVGLIVPHMLRLVVGPDHRVLLPTAALAGGSFLVAADTVARSGSAELPVGIVTAAVGAPFFIYLLMNREVHEL</sequence>
<dbReference type="SUPFAM" id="SSF81345">
    <property type="entry name" value="ABC transporter involved in vitamin B12 uptake, BtuC"/>
    <property type="match status" value="1"/>
</dbReference>
<dbReference type="CDD" id="cd06550">
    <property type="entry name" value="TM_ABC_iron-siderophores_like"/>
    <property type="match status" value="1"/>
</dbReference>
<evidence type="ECO:0000256" key="4">
    <source>
        <dbReference type="ARBA" id="ARBA00022475"/>
    </source>
</evidence>
<dbReference type="Gene3D" id="1.10.3470.10">
    <property type="entry name" value="ABC transporter involved in vitamin B12 uptake, BtuC"/>
    <property type="match status" value="1"/>
</dbReference>
<dbReference type="Pfam" id="PF01032">
    <property type="entry name" value="FecCD"/>
    <property type="match status" value="1"/>
</dbReference>
<reference evidence="12 13" key="1">
    <citation type="journal article" date="2019" name="Int. J. Syst. Evol. Microbiol.">
        <title>The Global Catalogue of Microorganisms (GCM) 10K type strain sequencing project: providing services to taxonomists for standard genome sequencing and annotation.</title>
        <authorList>
            <consortium name="The Broad Institute Genomics Platform"/>
            <consortium name="The Broad Institute Genome Sequencing Center for Infectious Disease"/>
            <person name="Wu L."/>
            <person name="Ma J."/>
        </authorList>
    </citation>
    <scope>NUCLEOTIDE SEQUENCE [LARGE SCALE GENOMIC DNA]</scope>
    <source>
        <strain evidence="12 13">Y73</strain>
    </source>
</reference>
<dbReference type="Proteomes" id="UP001596333">
    <property type="component" value="Unassembled WGS sequence"/>
</dbReference>
<comment type="function">
    <text evidence="8">Required for corrinoid utilization. Probably part of the ABC transporter complex BtuCDF involved in cobalamin (vitamin B12) import. Probably involved in the translocation of the substrate across the membrane.</text>
</comment>
<dbReference type="PANTHER" id="PTHR30472:SF25">
    <property type="entry name" value="ABC TRANSPORTER PERMEASE PROTEIN MJ0876-RELATED"/>
    <property type="match status" value="1"/>
</dbReference>
<gene>
    <name evidence="12" type="primary">btuC</name>
    <name evidence="12" type="ORF">ACFQEY_02835</name>
</gene>
<dbReference type="InterPro" id="IPR000522">
    <property type="entry name" value="ABC_transptr_permease_BtuC"/>
</dbReference>
<organism evidence="12 13">
    <name type="scientific">Halorubrum trueperi</name>
    <dbReference type="NCBI Taxonomy" id="2004704"/>
    <lineage>
        <taxon>Archaea</taxon>
        <taxon>Methanobacteriati</taxon>
        <taxon>Methanobacteriota</taxon>
        <taxon>Stenosarchaea group</taxon>
        <taxon>Halobacteria</taxon>
        <taxon>Halobacteriales</taxon>
        <taxon>Haloferacaceae</taxon>
        <taxon>Halorubrum</taxon>
    </lineage>
</organism>
<keyword evidence="4" id="KW-1003">Cell membrane</keyword>
<keyword evidence="3" id="KW-0813">Transport</keyword>
<feature type="transmembrane region" description="Helical" evidence="11">
    <location>
        <begin position="110"/>
        <end position="131"/>
    </location>
</feature>
<dbReference type="NCBIfam" id="NF007081">
    <property type="entry name" value="PRK09535.1"/>
    <property type="match status" value="1"/>
</dbReference>
<evidence type="ECO:0000256" key="10">
    <source>
        <dbReference type="ARBA" id="ARBA00071366"/>
    </source>
</evidence>
<dbReference type="RefSeq" id="WP_379764583.1">
    <property type="nucleotide sequence ID" value="NZ_JBHSXI010000001.1"/>
</dbReference>
<evidence type="ECO:0000313" key="12">
    <source>
        <dbReference type="EMBL" id="MFC6887993.1"/>
    </source>
</evidence>
<evidence type="ECO:0000256" key="5">
    <source>
        <dbReference type="ARBA" id="ARBA00022692"/>
    </source>
</evidence>
<keyword evidence="6 11" id="KW-1133">Transmembrane helix</keyword>